<gene>
    <name evidence="2" type="ORF">PFISCL1PPCAC_22233</name>
</gene>
<dbReference type="EMBL" id="BTSY01000005">
    <property type="protein sequence ID" value="GMT30936.1"/>
    <property type="molecule type" value="Genomic_DNA"/>
</dbReference>
<dbReference type="Proteomes" id="UP001432322">
    <property type="component" value="Unassembled WGS sequence"/>
</dbReference>
<dbReference type="AlphaFoldDB" id="A0AAV5WJ46"/>
<reference evidence="2" key="1">
    <citation type="submission" date="2023-10" db="EMBL/GenBank/DDBJ databases">
        <title>Genome assembly of Pristionchus species.</title>
        <authorList>
            <person name="Yoshida K."/>
            <person name="Sommer R.J."/>
        </authorList>
    </citation>
    <scope>NUCLEOTIDE SEQUENCE</scope>
    <source>
        <strain evidence="2">RS5133</strain>
    </source>
</reference>
<sequence>ASTSGFCQISIPGGIKLLVLPTGRFASLLEKSRAAVTSSVAVSLYFLLVGATVWLSAVAIYFDVFSSDSILLSLSIASTASLYIFFSRFLLPHLNTYASTLFVLLVFIPATIVAVFAFAARGIREKENCIRYFQIVRDVFWIFYMVVFMWRTATMMGQIREEGKEEKMTSCEK</sequence>
<evidence type="ECO:0000256" key="1">
    <source>
        <dbReference type="SAM" id="Phobius"/>
    </source>
</evidence>
<protein>
    <submittedName>
        <fullName evidence="2">Uncharacterized protein</fullName>
    </submittedName>
</protein>
<name>A0AAV5WJ46_9BILA</name>
<keyword evidence="1" id="KW-1133">Transmembrane helix</keyword>
<proteinExistence type="predicted"/>
<evidence type="ECO:0000313" key="3">
    <source>
        <dbReference type="Proteomes" id="UP001432322"/>
    </source>
</evidence>
<comment type="caution">
    <text evidence="2">The sequence shown here is derived from an EMBL/GenBank/DDBJ whole genome shotgun (WGS) entry which is preliminary data.</text>
</comment>
<feature type="transmembrane region" description="Helical" evidence="1">
    <location>
        <begin position="132"/>
        <end position="150"/>
    </location>
</feature>
<keyword evidence="1" id="KW-0472">Membrane</keyword>
<feature type="transmembrane region" description="Helical" evidence="1">
    <location>
        <begin position="42"/>
        <end position="62"/>
    </location>
</feature>
<keyword evidence="3" id="KW-1185">Reference proteome</keyword>
<feature type="transmembrane region" description="Helical" evidence="1">
    <location>
        <begin position="97"/>
        <end position="120"/>
    </location>
</feature>
<keyword evidence="1" id="KW-0812">Transmembrane</keyword>
<feature type="transmembrane region" description="Helical" evidence="1">
    <location>
        <begin position="69"/>
        <end position="91"/>
    </location>
</feature>
<organism evidence="2 3">
    <name type="scientific">Pristionchus fissidentatus</name>
    <dbReference type="NCBI Taxonomy" id="1538716"/>
    <lineage>
        <taxon>Eukaryota</taxon>
        <taxon>Metazoa</taxon>
        <taxon>Ecdysozoa</taxon>
        <taxon>Nematoda</taxon>
        <taxon>Chromadorea</taxon>
        <taxon>Rhabditida</taxon>
        <taxon>Rhabditina</taxon>
        <taxon>Diplogasteromorpha</taxon>
        <taxon>Diplogasteroidea</taxon>
        <taxon>Neodiplogasteridae</taxon>
        <taxon>Pristionchus</taxon>
    </lineage>
</organism>
<feature type="non-terminal residue" evidence="2">
    <location>
        <position position="1"/>
    </location>
</feature>
<evidence type="ECO:0000313" key="2">
    <source>
        <dbReference type="EMBL" id="GMT30936.1"/>
    </source>
</evidence>
<accession>A0AAV5WJ46</accession>